<dbReference type="PANTHER" id="PTHR33495">
    <property type="entry name" value="ANTI-SIGMA FACTOR ANTAGONIST TM_1081-RELATED-RELATED"/>
    <property type="match status" value="1"/>
</dbReference>
<accession>A0A7S8CDV8</accession>
<keyword evidence="7" id="KW-1185">Reference proteome</keyword>
<dbReference type="PROSITE" id="PS50801">
    <property type="entry name" value="STAS"/>
    <property type="match status" value="1"/>
</dbReference>
<reference evidence="6 7" key="1">
    <citation type="submission" date="2019-07" db="EMBL/GenBank/DDBJ databases">
        <title>Genome sequence of 2 isolates from Red Sea Mangroves.</title>
        <authorList>
            <person name="Sefrji F."/>
            <person name="Michoud G."/>
            <person name="Merlino G."/>
            <person name="Daffonchio D."/>
        </authorList>
    </citation>
    <scope>NUCLEOTIDE SEQUENCE [LARGE SCALE GENOMIC DNA]</scope>
    <source>
        <strain evidence="6 7">R1DC41</strain>
    </source>
</reference>
<sequence>MNFSLTINKEETALTVFISGEVDVYTAPQVKDTVEKNWTKELDLTIDLHNVSYMDSTGLGVLVGAFKQVTATNKKFQLVGVSDRIERLFSITGLADIMDIKPSAKGEER</sequence>
<dbReference type="AlphaFoldDB" id="A0A7S8CDV8"/>
<dbReference type="InterPro" id="IPR003658">
    <property type="entry name" value="Anti-sigma_ant"/>
</dbReference>
<dbReference type="PANTHER" id="PTHR33495:SF9">
    <property type="entry name" value="ANTI-SIGMA-B FACTOR ANTAGONIST"/>
    <property type="match status" value="1"/>
</dbReference>
<dbReference type="InterPro" id="IPR002645">
    <property type="entry name" value="STAS_dom"/>
</dbReference>
<protein>
    <recommendedName>
        <fullName evidence="4">Anti-sigma factor antagonist</fullName>
    </recommendedName>
</protein>
<evidence type="ECO:0000256" key="2">
    <source>
        <dbReference type="ARBA" id="ARBA00022553"/>
    </source>
</evidence>
<evidence type="ECO:0000256" key="4">
    <source>
        <dbReference type="RuleBase" id="RU003749"/>
    </source>
</evidence>
<evidence type="ECO:0000256" key="3">
    <source>
        <dbReference type="ARBA" id="ARBA00024670"/>
    </source>
</evidence>
<comment type="similarity">
    <text evidence="1 4">Belongs to the anti-sigma-factor antagonist family.</text>
</comment>
<feature type="domain" description="STAS" evidence="5">
    <location>
        <begin position="3"/>
        <end position="109"/>
    </location>
</feature>
<dbReference type="KEGG" id="mcui:G8O30_15270"/>
<organism evidence="6 7">
    <name type="scientific">Mangrovibacillus cuniculi</name>
    <dbReference type="NCBI Taxonomy" id="2593652"/>
    <lineage>
        <taxon>Bacteria</taxon>
        <taxon>Bacillati</taxon>
        <taxon>Bacillota</taxon>
        <taxon>Bacilli</taxon>
        <taxon>Bacillales</taxon>
        <taxon>Bacillaceae</taxon>
        <taxon>Mangrovibacillus</taxon>
    </lineage>
</organism>
<proteinExistence type="inferred from homology"/>
<dbReference type="Pfam" id="PF01740">
    <property type="entry name" value="STAS"/>
    <property type="match status" value="1"/>
</dbReference>
<dbReference type="GO" id="GO:0043856">
    <property type="term" value="F:anti-sigma factor antagonist activity"/>
    <property type="evidence" value="ECO:0007669"/>
    <property type="project" value="InterPro"/>
</dbReference>
<dbReference type="SUPFAM" id="SSF52091">
    <property type="entry name" value="SpoIIaa-like"/>
    <property type="match status" value="1"/>
</dbReference>
<dbReference type="EMBL" id="CP049742">
    <property type="protein sequence ID" value="QPC48194.1"/>
    <property type="molecule type" value="Genomic_DNA"/>
</dbReference>
<dbReference type="Proteomes" id="UP000593626">
    <property type="component" value="Chromosome"/>
</dbReference>
<dbReference type="CDD" id="cd07043">
    <property type="entry name" value="STAS_anti-anti-sigma_factors"/>
    <property type="match status" value="1"/>
</dbReference>
<name>A0A7S8CDV8_9BACI</name>
<evidence type="ECO:0000256" key="1">
    <source>
        <dbReference type="ARBA" id="ARBA00009013"/>
    </source>
</evidence>
<evidence type="ECO:0000313" key="6">
    <source>
        <dbReference type="EMBL" id="QPC48194.1"/>
    </source>
</evidence>
<comment type="function">
    <text evidence="3">Positive regulator of sigma-B activity. Non-phosphorylated RsbV binds to RsbW, preventing its association with sigma-B. When phosphorylated, releases RsbW, which is then free to complex with and inactivate sigma-B.</text>
</comment>
<dbReference type="Gene3D" id="3.30.750.24">
    <property type="entry name" value="STAS domain"/>
    <property type="match status" value="1"/>
</dbReference>
<evidence type="ECO:0000259" key="5">
    <source>
        <dbReference type="PROSITE" id="PS50801"/>
    </source>
</evidence>
<keyword evidence="2" id="KW-0597">Phosphoprotein</keyword>
<dbReference type="RefSeq" id="WP_239672878.1">
    <property type="nucleotide sequence ID" value="NZ_CP049742.1"/>
</dbReference>
<dbReference type="NCBIfam" id="TIGR00377">
    <property type="entry name" value="ant_ant_sig"/>
    <property type="match status" value="1"/>
</dbReference>
<gene>
    <name evidence="6" type="ORF">G8O30_15270</name>
</gene>
<evidence type="ECO:0000313" key="7">
    <source>
        <dbReference type="Proteomes" id="UP000593626"/>
    </source>
</evidence>
<dbReference type="InterPro" id="IPR036513">
    <property type="entry name" value="STAS_dom_sf"/>
</dbReference>